<gene>
    <name evidence="1" type="ORF">PILCRDRAFT_125777</name>
</gene>
<protein>
    <submittedName>
        <fullName evidence="1">Uncharacterized protein</fullName>
    </submittedName>
</protein>
<evidence type="ECO:0000313" key="2">
    <source>
        <dbReference type="Proteomes" id="UP000054166"/>
    </source>
</evidence>
<sequence length="109" mass="12503">MDNYATDLGSGYQGLQRLITSTKEINQEKYRRCNNYLRIPSYTAVALIKAKSLDRTNDHTAHNTSVTSRSRSYPSAFPNWTPVPCLHELPLPARCTNCLRYLSEECFEQ</sequence>
<dbReference type="AlphaFoldDB" id="A0A0C3BXP0"/>
<evidence type="ECO:0000313" key="1">
    <source>
        <dbReference type="EMBL" id="KIM91328.1"/>
    </source>
</evidence>
<keyword evidence="2" id="KW-1185">Reference proteome</keyword>
<reference evidence="2" key="2">
    <citation type="submission" date="2015-01" db="EMBL/GenBank/DDBJ databases">
        <title>Evolutionary Origins and Diversification of the Mycorrhizal Mutualists.</title>
        <authorList>
            <consortium name="DOE Joint Genome Institute"/>
            <consortium name="Mycorrhizal Genomics Consortium"/>
            <person name="Kohler A."/>
            <person name="Kuo A."/>
            <person name="Nagy L.G."/>
            <person name="Floudas D."/>
            <person name="Copeland A."/>
            <person name="Barry K.W."/>
            <person name="Cichocki N."/>
            <person name="Veneault-Fourrey C."/>
            <person name="LaButti K."/>
            <person name="Lindquist E.A."/>
            <person name="Lipzen A."/>
            <person name="Lundell T."/>
            <person name="Morin E."/>
            <person name="Murat C."/>
            <person name="Riley R."/>
            <person name="Ohm R."/>
            <person name="Sun H."/>
            <person name="Tunlid A."/>
            <person name="Henrissat B."/>
            <person name="Grigoriev I.V."/>
            <person name="Hibbett D.S."/>
            <person name="Martin F."/>
        </authorList>
    </citation>
    <scope>NUCLEOTIDE SEQUENCE [LARGE SCALE GENOMIC DNA]</scope>
    <source>
        <strain evidence="2">F 1598</strain>
    </source>
</reference>
<dbReference type="Proteomes" id="UP000054166">
    <property type="component" value="Unassembled WGS sequence"/>
</dbReference>
<dbReference type="EMBL" id="KN832971">
    <property type="protein sequence ID" value="KIM91328.1"/>
    <property type="molecule type" value="Genomic_DNA"/>
</dbReference>
<organism evidence="1 2">
    <name type="scientific">Piloderma croceum (strain F 1598)</name>
    <dbReference type="NCBI Taxonomy" id="765440"/>
    <lineage>
        <taxon>Eukaryota</taxon>
        <taxon>Fungi</taxon>
        <taxon>Dikarya</taxon>
        <taxon>Basidiomycota</taxon>
        <taxon>Agaricomycotina</taxon>
        <taxon>Agaricomycetes</taxon>
        <taxon>Agaricomycetidae</taxon>
        <taxon>Atheliales</taxon>
        <taxon>Atheliaceae</taxon>
        <taxon>Piloderma</taxon>
    </lineage>
</organism>
<dbReference type="HOGENOM" id="CLU_2184933_0_0_1"/>
<dbReference type="InParanoid" id="A0A0C3BXP0"/>
<reference evidence="1 2" key="1">
    <citation type="submission" date="2014-04" db="EMBL/GenBank/DDBJ databases">
        <authorList>
            <consortium name="DOE Joint Genome Institute"/>
            <person name="Kuo A."/>
            <person name="Tarkka M."/>
            <person name="Buscot F."/>
            <person name="Kohler A."/>
            <person name="Nagy L.G."/>
            <person name="Floudas D."/>
            <person name="Copeland A."/>
            <person name="Barry K.W."/>
            <person name="Cichocki N."/>
            <person name="Veneault-Fourrey C."/>
            <person name="LaButti K."/>
            <person name="Lindquist E.A."/>
            <person name="Lipzen A."/>
            <person name="Lundell T."/>
            <person name="Morin E."/>
            <person name="Murat C."/>
            <person name="Sun H."/>
            <person name="Tunlid A."/>
            <person name="Henrissat B."/>
            <person name="Grigoriev I.V."/>
            <person name="Hibbett D.S."/>
            <person name="Martin F."/>
            <person name="Nordberg H.P."/>
            <person name="Cantor M.N."/>
            <person name="Hua S.X."/>
        </authorList>
    </citation>
    <scope>NUCLEOTIDE SEQUENCE [LARGE SCALE GENOMIC DNA]</scope>
    <source>
        <strain evidence="1 2">F 1598</strain>
    </source>
</reference>
<accession>A0A0C3BXP0</accession>
<proteinExistence type="predicted"/>
<name>A0A0C3BXP0_PILCF</name>